<dbReference type="EMBL" id="PTPZ01000003">
    <property type="protein sequence ID" value="PPZ91715.1"/>
    <property type="molecule type" value="Genomic_DNA"/>
</dbReference>
<reference evidence="1 2" key="1">
    <citation type="submission" date="2018-02" db="EMBL/GenBank/DDBJ databases">
        <title>Draft genome sequence of bacterial isolates from marine environment.</title>
        <authorList>
            <person name="Singh S.K."/>
            <person name="Hill R."/>
            <person name="Major S."/>
            <person name="Cai H."/>
            <person name="Li Y."/>
        </authorList>
    </citation>
    <scope>NUCLEOTIDE SEQUENCE [LARGE SCALE GENOMIC DNA]</scope>
    <source>
        <strain evidence="1 2">IMET F</strain>
    </source>
</reference>
<name>A0A2S7I5B4_9FLAO</name>
<dbReference type="PROSITE" id="PS51257">
    <property type="entry name" value="PROKAR_LIPOPROTEIN"/>
    <property type="match status" value="1"/>
</dbReference>
<evidence type="ECO:0000313" key="1">
    <source>
        <dbReference type="EMBL" id="PPZ91715.1"/>
    </source>
</evidence>
<organism evidence="1 2">
    <name type="scientific">Cloacibacterium normanense</name>
    <dbReference type="NCBI Taxonomy" id="237258"/>
    <lineage>
        <taxon>Bacteria</taxon>
        <taxon>Pseudomonadati</taxon>
        <taxon>Bacteroidota</taxon>
        <taxon>Flavobacteriia</taxon>
        <taxon>Flavobacteriales</taxon>
        <taxon>Weeksellaceae</taxon>
    </lineage>
</organism>
<protein>
    <recommendedName>
        <fullName evidence="3">Lipoprotein</fullName>
    </recommendedName>
</protein>
<comment type="caution">
    <text evidence="1">The sequence shown here is derived from an EMBL/GenBank/DDBJ whole genome shotgun (WGS) entry which is preliminary data.</text>
</comment>
<dbReference type="RefSeq" id="WP_104793414.1">
    <property type="nucleotide sequence ID" value="NZ_PTPZ01000003.1"/>
</dbReference>
<proteinExistence type="predicted"/>
<dbReference type="Proteomes" id="UP000238565">
    <property type="component" value="Unassembled WGS sequence"/>
</dbReference>
<evidence type="ECO:0000313" key="2">
    <source>
        <dbReference type="Proteomes" id="UP000238565"/>
    </source>
</evidence>
<gene>
    <name evidence="1" type="ORF">C3729_06520</name>
</gene>
<dbReference type="AlphaFoldDB" id="A0A2S7I5B4"/>
<evidence type="ECO:0008006" key="3">
    <source>
        <dbReference type="Google" id="ProtNLM"/>
    </source>
</evidence>
<accession>A0A2S7I5B4</accession>
<sequence length="125" mass="14846">MKKLIAILTFLSLISCGNTFPEKRSFDKINSIEIENIHIKKNLNDSIVVDFSKNDIENFVNEINSSNKLELRKAIPNYWIFVKFKNGNERKFKLTDTYIGENDWYMKTRKTNLFQNIYIENQKSK</sequence>